<proteinExistence type="predicted"/>
<dbReference type="RefSeq" id="WP_248935447.1">
    <property type="nucleotide sequence ID" value="NZ_JAKILF010000002.1"/>
</dbReference>
<protein>
    <submittedName>
        <fullName evidence="3">Uncharacterized protein</fullName>
    </submittedName>
</protein>
<evidence type="ECO:0000256" key="1">
    <source>
        <dbReference type="SAM" id="MobiDB-lite"/>
    </source>
</evidence>
<gene>
    <name evidence="3" type="ORF">ACFOE0_03420</name>
</gene>
<evidence type="ECO:0000313" key="4">
    <source>
        <dbReference type="Proteomes" id="UP001595621"/>
    </source>
</evidence>
<evidence type="ECO:0000256" key="2">
    <source>
        <dbReference type="SAM" id="Phobius"/>
    </source>
</evidence>
<feature type="region of interest" description="Disordered" evidence="1">
    <location>
        <begin position="66"/>
        <end position="95"/>
    </location>
</feature>
<keyword evidence="2" id="KW-1133">Transmembrane helix</keyword>
<dbReference type="EMBL" id="JBHRTD010000006">
    <property type="protein sequence ID" value="MFC3137233.1"/>
    <property type="molecule type" value="Genomic_DNA"/>
</dbReference>
<keyword evidence="2" id="KW-0812">Transmembrane</keyword>
<evidence type="ECO:0000313" key="3">
    <source>
        <dbReference type="EMBL" id="MFC3137233.1"/>
    </source>
</evidence>
<keyword evidence="2" id="KW-0472">Membrane</keyword>
<accession>A0ABV7G952</accession>
<feature type="transmembrane region" description="Helical" evidence="2">
    <location>
        <begin position="12"/>
        <end position="30"/>
    </location>
</feature>
<sequence length="95" mass="10337">MKGKQRGFGITEYILGIVVLTTIFFVPIGGNPSVASTLINAVKQEHAGYMYAQSLSHFQISVSKNKQKVSSPTRQNASESGQLQTYVSVTQTNNN</sequence>
<name>A0ABV7G952_9GAMM</name>
<keyword evidence="4" id="KW-1185">Reference proteome</keyword>
<comment type="caution">
    <text evidence="3">The sequence shown here is derived from an EMBL/GenBank/DDBJ whole genome shotgun (WGS) entry which is preliminary data.</text>
</comment>
<reference evidence="4" key="1">
    <citation type="journal article" date="2019" name="Int. J. Syst. Evol. Microbiol.">
        <title>The Global Catalogue of Microorganisms (GCM) 10K type strain sequencing project: providing services to taxonomists for standard genome sequencing and annotation.</title>
        <authorList>
            <consortium name="The Broad Institute Genomics Platform"/>
            <consortium name="The Broad Institute Genome Sequencing Center for Infectious Disease"/>
            <person name="Wu L."/>
            <person name="Ma J."/>
        </authorList>
    </citation>
    <scope>NUCLEOTIDE SEQUENCE [LARGE SCALE GENOMIC DNA]</scope>
    <source>
        <strain evidence="4">KCTC 52277</strain>
    </source>
</reference>
<dbReference type="Proteomes" id="UP001595621">
    <property type="component" value="Unassembled WGS sequence"/>
</dbReference>
<organism evidence="3 4">
    <name type="scientific">Shewanella submarina</name>
    <dbReference type="NCBI Taxonomy" id="2016376"/>
    <lineage>
        <taxon>Bacteria</taxon>
        <taxon>Pseudomonadati</taxon>
        <taxon>Pseudomonadota</taxon>
        <taxon>Gammaproteobacteria</taxon>
        <taxon>Alteromonadales</taxon>
        <taxon>Shewanellaceae</taxon>
        <taxon>Shewanella</taxon>
    </lineage>
</organism>